<dbReference type="HOGENOM" id="CLU_3200557_0_0_6"/>
<dbReference type="Proteomes" id="UP000002334">
    <property type="component" value="Chromosome"/>
</dbReference>
<sequence length="45" mass="5432">MIYINLNSKKTDNKNFLKSLSQYILAHKIKKGFIHKLKKKPYFFT</sequence>
<accession>C4K5S8</accession>
<dbReference type="AlphaFoldDB" id="C4K5S8"/>
<keyword evidence="2" id="KW-1185">Reference proteome</keyword>
<protein>
    <submittedName>
        <fullName evidence="1">Uncharacterized protein</fullName>
    </submittedName>
</protein>
<dbReference type="KEGG" id="hde:HDEF_1268"/>
<reference evidence="1 2" key="1">
    <citation type="journal article" date="2009" name="Proc. Natl. Acad. Sci. U.S.A.">
        <title>Hamiltonella defensa, genome evolution of protective bacterial endosymbiont from pathogenic ancestors.</title>
        <authorList>
            <person name="Degnan P.H."/>
            <person name="Yu Y."/>
            <person name="Sisneros N."/>
            <person name="Wing R.A."/>
            <person name="Moran N.A."/>
        </authorList>
    </citation>
    <scope>NUCLEOTIDE SEQUENCE [LARGE SCALE GENOMIC DNA]</scope>
    <source>
        <strain evidence="2">5AT</strain>
    </source>
</reference>
<name>C4K5S8_HAMD5</name>
<dbReference type="STRING" id="572265.HDEF_1268"/>
<gene>
    <name evidence="1" type="ordered locus">HDEF_1268</name>
</gene>
<evidence type="ECO:0000313" key="2">
    <source>
        <dbReference type="Proteomes" id="UP000002334"/>
    </source>
</evidence>
<evidence type="ECO:0000313" key="1">
    <source>
        <dbReference type="EMBL" id="ACQ67921.1"/>
    </source>
</evidence>
<dbReference type="EMBL" id="CP001277">
    <property type="protein sequence ID" value="ACQ67921.1"/>
    <property type="molecule type" value="Genomic_DNA"/>
</dbReference>
<organism evidence="1 2">
    <name type="scientific">Hamiltonella defensa subsp. Acyrthosiphon pisum (strain 5AT)</name>
    <dbReference type="NCBI Taxonomy" id="572265"/>
    <lineage>
        <taxon>Bacteria</taxon>
        <taxon>Pseudomonadati</taxon>
        <taxon>Pseudomonadota</taxon>
        <taxon>Gammaproteobacteria</taxon>
        <taxon>Enterobacterales</taxon>
        <taxon>Enterobacteriaceae</taxon>
        <taxon>aphid secondary symbionts</taxon>
        <taxon>Candidatus Williamhamiltonella</taxon>
    </lineage>
</organism>
<proteinExistence type="predicted"/>